<proteinExistence type="predicted"/>
<accession>A0A0D2NEQ4</accession>
<reference evidence="2" key="1">
    <citation type="submission" date="2014-04" db="EMBL/GenBank/DDBJ databases">
        <title>Evolutionary Origins and Diversification of the Mycorrhizal Mutualists.</title>
        <authorList>
            <consortium name="DOE Joint Genome Institute"/>
            <consortium name="Mycorrhizal Genomics Consortium"/>
            <person name="Kohler A."/>
            <person name="Kuo A."/>
            <person name="Nagy L.G."/>
            <person name="Floudas D."/>
            <person name="Copeland A."/>
            <person name="Barry K.W."/>
            <person name="Cichocki N."/>
            <person name="Veneault-Fourrey C."/>
            <person name="LaButti K."/>
            <person name="Lindquist E.A."/>
            <person name="Lipzen A."/>
            <person name="Lundell T."/>
            <person name="Morin E."/>
            <person name="Murat C."/>
            <person name="Riley R."/>
            <person name="Ohm R."/>
            <person name="Sun H."/>
            <person name="Tunlid A."/>
            <person name="Henrissat B."/>
            <person name="Grigoriev I.V."/>
            <person name="Hibbett D.S."/>
            <person name="Martin F."/>
        </authorList>
    </citation>
    <scope>NUCLEOTIDE SEQUENCE [LARGE SCALE GENOMIC DNA]</scope>
    <source>
        <strain evidence="2">FD-334 SS-4</strain>
    </source>
</reference>
<sequence length="138" mass="15373">MHARRAVWRHRAVRPRYASLRYHGPRCFFVRRTTRRRASASNCAMQFKALLSVPLLFGTARPGALLRLGVYGAMDSGSGSCARSLPHTSLLLSLFLACRYTTSHGLAQGLRTSWEVSPCWTLSWAVTHLGRILPACVC</sequence>
<evidence type="ECO:0000313" key="2">
    <source>
        <dbReference type="Proteomes" id="UP000054270"/>
    </source>
</evidence>
<name>A0A0D2NEQ4_HYPSF</name>
<organism evidence="1 2">
    <name type="scientific">Hypholoma sublateritium (strain FD-334 SS-4)</name>
    <dbReference type="NCBI Taxonomy" id="945553"/>
    <lineage>
        <taxon>Eukaryota</taxon>
        <taxon>Fungi</taxon>
        <taxon>Dikarya</taxon>
        <taxon>Basidiomycota</taxon>
        <taxon>Agaricomycotina</taxon>
        <taxon>Agaricomycetes</taxon>
        <taxon>Agaricomycetidae</taxon>
        <taxon>Agaricales</taxon>
        <taxon>Agaricineae</taxon>
        <taxon>Strophariaceae</taxon>
        <taxon>Hypholoma</taxon>
    </lineage>
</organism>
<dbReference type="AlphaFoldDB" id="A0A0D2NEQ4"/>
<gene>
    <name evidence="1" type="ORF">HYPSUDRAFT_398434</name>
</gene>
<evidence type="ECO:0000313" key="1">
    <source>
        <dbReference type="EMBL" id="KJA15141.1"/>
    </source>
</evidence>
<keyword evidence="2" id="KW-1185">Reference proteome</keyword>
<dbReference type="EMBL" id="KN817653">
    <property type="protein sequence ID" value="KJA15141.1"/>
    <property type="molecule type" value="Genomic_DNA"/>
</dbReference>
<protein>
    <submittedName>
        <fullName evidence="1">Uncharacterized protein</fullName>
    </submittedName>
</protein>
<dbReference type="Proteomes" id="UP000054270">
    <property type="component" value="Unassembled WGS sequence"/>
</dbReference>